<dbReference type="EMBL" id="AYSV01000004">
    <property type="protein sequence ID" value="ETD73053.1"/>
    <property type="molecule type" value="Genomic_DNA"/>
</dbReference>
<dbReference type="AlphaFoldDB" id="V8GBE7"/>
<sequence length="92" mass="10735">MIKSFKHKGLQKFFDTGSIKGINAKHAVRLKTQLQILNIMKNIEDANVPSWNLHSLSGESKDHWSLKVNGNWRITFKFDGEDVYIVDYQDYH</sequence>
<dbReference type="InterPro" id="IPR035093">
    <property type="entry name" value="RelE/ParE_toxin_dom_sf"/>
</dbReference>
<gene>
    <name evidence="1" type="ORF">V757_00680</name>
</gene>
<dbReference type="PATRIC" id="fig|1414851.3.peg.147"/>
<organism evidence="1 2">
    <name type="scientific">Pelistega indica</name>
    <dbReference type="NCBI Taxonomy" id="1414851"/>
    <lineage>
        <taxon>Bacteria</taxon>
        <taxon>Pseudomonadati</taxon>
        <taxon>Pseudomonadota</taxon>
        <taxon>Betaproteobacteria</taxon>
        <taxon>Burkholderiales</taxon>
        <taxon>Alcaligenaceae</taxon>
        <taxon>Pelistega</taxon>
    </lineage>
</organism>
<dbReference type="SUPFAM" id="SSF143011">
    <property type="entry name" value="RelE-like"/>
    <property type="match status" value="1"/>
</dbReference>
<dbReference type="Pfam" id="PF05015">
    <property type="entry name" value="HigB-like_toxin"/>
    <property type="match status" value="1"/>
</dbReference>
<dbReference type="Gene3D" id="3.30.2310.20">
    <property type="entry name" value="RelE-like"/>
    <property type="match status" value="1"/>
</dbReference>
<evidence type="ECO:0000313" key="2">
    <source>
        <dbReference type="Proteomes" id="UP000018766"/>
    </source>
</evidence>
<accession>V8GBE7</accession>
<proteinExistence type="predicted"/>
<keyword evidence="2" id="KW-1185">Reference proteome</keyword>
<dbReference type="Proteomes" id="UP000018766">
    <property type="component" value="Unassembled WGS sequence"/>
</dbReference>
<name>V8GBE7_9BURK</name>
<dbReference type="PANTHER" id="PTHR40266:SF2">
    <property type="entry name" value="TOXIN HIGB-1"/>
    <property type="match status" value="1"/>
</dbReference>
<protein>
    <submittedName>
        <fullName evidence="1">Peptidase</fullName>
    </submittedName>
</protein>
<comment type="caution">
    <text evidence="1">The sequence shown here is derived from an EMBL/GenBank/DDBJ whole genome shotgun (WGS) entry which is preliminary data.</text>
</comment>
<dbReference type="InterPro" id="IPR007711">
    <property type="entry name" value="HigB-1"/>
</dbReference>
<reference evidence="1 2" key="1">
    <citation type="submission" date="2013-11" db="EMBL/GenBank/DDBJ databases">
        <title>Genomic analysis of Pelistega sp. HM-7.</title>
        <authorList>
            <person name="Kumbhare S.V."/>
            <person name="Shetty S.A."/>
            <person name="Sharma O."/>
            <person name="Dhotre D.P."/>
        </authorList>
    </citation>
    <scope>NUCLEOTIDE SEQUENCE [LARGE SCALE GENOMIC DNA]</scope>
    <source>
        <strain evidence="1 2">HM-7</strain>
    </source>
</reference>
<dbReference type="RefSeq" id="WP_023948857.1">
    <property type="nucleotide sequence ID" value="NZ_AYSV01000004.1"/>
</dbReference>
<dbReference type="PANTHER" id="PTHR40266">
    <property type="entry name" value="TOXIN HIGB-1"/>
    <property type="match status" value="1"/>
</dbReference>
<evidence type="ECO:0000313" key="1">
    <source>
        <dbReference type="EMBL" id="ETD73053.1"/>
    </source>
</evidence>
<dbReference type="OrthoDB" id="9801102at2"/>